<evidence type="ECO:0000259" key="4">
    <source>
        <dbReference type="Pfam" id="PF00294"/>
    </source>
</evidence>
<name>A0A7W9CAB4_9MICO</name>
<evidence type="ECO:0000313" key="5">
    <source>
        <dbReference type="EMBL" id="MBB5741953.1"/>
    </source>
</evidence>
<dbReference type="InterPro" id="IPR050306">
    <property type="entry name" value="PfkB_Carbo_kinase"/>
</dbReference>
<comment type="similarity">
    <text evidence="1">Belongs to the carbohydrate kinase PfkB family.</text>
</comment>
<dbReference type="AlphaFoldDB" id="A0A7W9CAB4"/>
<dbReference type="PROSITE" id="PS00583">
    <property type="entry name" value="PFKB_KINASES_1"/>
    <property type="match status" value="1"/>
</dbReference>
<reference evidence="5 6" key="1">
    <citation type="submission" date="2020-08" db="EMBL/GenBank/DDBJ databases">
        <title>Sequencing the genomes of 1000 actinobacteria strains.</title>
        <authorList>
            <person name="Klenk H.-P."/>
        </authorList>
    </citation>
    <scope>NUCLEOTIDE SEQUENCE [LARGE SCALE GENOMIC DNA]</scope>
    <source>
        <strain evidence="5 6">DSM 24823</strain>
    </source>
</reference>
<dbReference type="PROSITE" id="PS00584">
    <property type="entry name" value="PFKB_KINASES_2"/>
    <property type="match status" value="1"/>
</dbReference>
<proteinExistence type="inferred from homology"/>
<evidence type="ECO:0000256" key="1">
    <source>
        <dbReference type="ARBA" id="ARBA00010688"/>
    </source>
</evidence>
<evidence type="ECO:0000313" key="6">
    <source>
        <dbReference type="Proteomes" id="UP000517712"/>
    </source>
</evidence>
<evidence type="ECO:0000256" key="2">
    <source>
        <dbReference type="ARBA" id="ARBA00022679"/>
    </source>
</evidence>
<dbReference type="RefSeq" id="WP_221421525.1">
    <property type="nucleotide sequence ID" value="NZ_JACHMU010000001.1"/>
</dbReference>
<protein>
    <submittedName>
        <fullName evidence="5">Fructokinase</fullName>
        <ecNumber evidence="5">2.7.1.4</ecNumber>
    </submittedName>
</protein>
<feature type="domain" description="Carbohydrate kinase PfkB" evidence="4">
    <location>
        <begin position="4"/>
        <end position="293"/>
    </location>
</feature>
<dbReference type="EC" id="2.7.1.4" evidence="5"/>
<dbReference type="PANTHER" id="PTHR43085:SF57">
    <property type="entry name" value="CARBOHYDRATE KINASE PFKB DOMAIN-CONTAINING PROTEIN"/>
    <property type="match status" value="1"/>
</dbReference>
<dbReference type="InterPro" id="IPR002173">
    <property type="entry name" value="Carboh/pur_kinase_PfkB_CS"/>
</dbReference>
<dbReference type="GO" id="GO:0008865">
    <property type="term" value="F:fructokinase activity"/>
    <property type="evidence" value="ECO:0007669"/>
    <property type="project" value="UniProtKB-EC"/>
</dbReference>
<dbReference type="Proteomes" id="UP000517712">
    <property type="component" value="Unassembled WGS sequence"/>
</dbReference>
<dbReference type="EMBL" id="JACHMU010000001">
    <property type="protein sequence ID" value="MBB5741953.1"/>
    <property type="molecule type" value="Genomic_DNA"/>
</dbReference>
<evidence type="ECO:0000256" key="3">
    <source>
        <dbReference type="ARBA" id="ARBA00022777"/>
    </source>
</evidence>
<dbReference type="SUPFAM" id="SSF53613">
    <property type="entry name" value="Ribokinase-like"/>
    <property type="match status" value="1"/>
</dbReference>
<dbReference type="InterPro" id="IPR029056">
    <property type="entry name" value="Ribokinase-like"/>
</dbReference>
<keyword evidence="3 5" id="KW-0418">Kinase</keyword>
<keyword evidence="2 5" id="KW-0808">Transferase</keyword>
<sequence>MAEVTVVGDGIVDIISRGDADGTRHAGGSALNVATGLTILGRTTGLIYQSGADEPGEWLVEYLEQSGVRPIRLLDDRGTGTAHAYFRTADGEPTYSFNEALLNREYVFDSTASQAIRQAKAVVVSGFPLDHEQSVDAYLQELDRSDGLGVIDPNPRPAILNDVEKYRIGFERVARGSRIVKLSDEDLITLYGDDQLVAALVDSGIVVVVTHGRRGASVHLPGQPPLHAPARELAQPMVDTLGAGDATLAALIAGVLDSASLTDRTIWEYSLARAMEIAAWTCRSAGGTLQLPKNELSEPHLERKS</sequence>
<organism evidence="5 6">
    <name type="scientific">Microbacterium ginsengiterrae</name>
    <dbReference type="NCBI Taxonomy" id="546115"/>
    <lineage>
        <taxon>Bacteria</taxon>
        <taxon>Bacillati</taxon>
        <taxon>Actinomycetota</taxon>
        <taxon>Actinomycetes</taxon>
        <taxon>Micrococcales</taxon>
        <taxon>Microbacteriaceae</taxon>
        <taxon>Microbacterium</taxon>
    </lineage>
</organism>
<dbReference type="InterPro" id="IPR011611">
    <property type="entry name" value="PfkB_dom"/>
</dbReference>
<comment type="caution">
    <text evidence="5">The sequence shown here is derived from an EMBL/GenBank/DDBJ whole genome shotgun (WGS) entry which is preliminary data.</text>
</comment>
<dbReference type="Pfam" id="PF00294">
    <property type="entry name" value="PfkB"/>
    <property type="match status" value="1"/>
</dbReference>
<dbReference type="PANTHER" id="PTHR43085">
    <property type="entry name" value="HEXOKINASE FAMILY MEMBER"/>
    <property type="match status" value="1"/>
</dbReference>
<accession>A0A7W9CAB4</accession>
<keyword evidence="6" id="KW-1185">Reference proteome</keyword>
<gene>
    <name evidence="5" type="ORF">HD600_000450</name>
</gene>
<dbReference type="Gene3D" id="3.40.1190.20">
    <property type="match status" value="1"/>
</dbReference>